<evidence type="ECO:0008006" key="4">
    <source>
        <dbReference type="Google" id="ProtNLM"/>
    </source>
</evidence>
<evidence type="ECO:0000313" key="3">
    <source>
        <dbReference type="Proteomes" id="UP000242642"/>
    </source>
</evidence>
<sequence>MSETKLVDFESARISQIKRANANDTANALSAKGFVMIHRKIKQTSFYKDSEATHLFIHLLMDATYKPSVITINGKEIALNRGQLVTGRNELSYETGISVDRIKYLLSKLKKHGVITVDANRHYSIVSIVNYDSYQWSENGQNSAEKVPSKFHQSANSNQEPAKLSGEVVPSECHQSATINKLINNNLSNTNVLDRSFNNDSQQQSESSKSDESKKPQLRCEDVLKIFNQVLPEISAKGLSDKRRQKIRTFWQKAKKIKNDLENTKGQPFTLNDWQSYLEYISERCRWMLTDGYNQATGNKWRKKSIDYILSEQLYLEVREGVRDDK</sequence>
<evidence type="ECO:0000313" key="2">
    <source>
        <dbReference type="EMBL" id="SET28875.1"/>
    </source>
</evidence>
<proteinExistence type="predicted"/>
<dbReference type="AlphaFoldDB" id="A0A1I0DBC6"/>
<organism evidence="2 3">
    <name type="scientific">Thorsellia anophelis DSM 18579</name>
    <dbReference type="NCBI Taxonomy" id="1123402"/>
    <lineage>
        <taxon>Bacteria</taxon>
        <taxon>Pseudomonadati</taxon>
        <taxon>Pseudomonadota</taxon>
        <taxon>Gammaproteobacteria</taxon>
        <taxon>Enterobacterales</taxon>
        <taxon>Thorselliaceae</taxon>
        <taxon>Thorsellia</taxon>
    </lineage>
</organism>
<dbReference type="EMBL" id="FOHV01000014">
    <property type="protein sequence ID" value="SET28875.1"/>
    <property type="molecule type" value="Genomic_DNA"/>
</dbReference>
<reference evidence="3" key="1">
    <citation type="submission" date="2016-10" db="EMBL/GenBank/DDBJ databases">
        <authorList>
            <person name="Varghese N."/>
            <person name="Submissions S."/>
        </authorList>
    </citation>
    <scope>NUCLEOTIDE SEQUENCE [LARGE SCALE GENOMIC DNA]</scope>
    <source>
        <strain evidence="3">DSM 18579</strain>
    </source>
</reference>
<protein>
    <recommendedName>
        <fullName evidence="4">Phage replication protein O</fullName>
    </recommendedName>
</protein>
<feature type="region of interest" description="Disordered" evidence="1">
    <location>
        <begin position="144"/>
        <end position="169"/>
    </location>
</feature>
<dbReference type="OrthoDB" id="6479251at2"/>
<dbReference type="Proteomes" id="UP000242642">
    <property type="component" value="Unassembled WGS sequence"/>
</dbReference>
<accession>A0A1I0DBC6</accession>
<name>A0A1I0DBC6_9GAMM</name>
<dbReference type="RefSeq" id="WP_093320235.1">
    <property type="nucleotide sequence ID" value="NZ_FOHV01000014.1"/>
</dbReference>
<evidence type="ECO:0000256" key="1">
    <source>
        <dbReference type="SAM" id="MobiDB-lite"/>
    </source>
</evidence>
<dbReference type="STRING" id="1123402.SAMN02583745_01911"/>
<feature type="compositionally biased region" description="Polar residues" evidence="1">
    <location>
        <begin position="151"/>
        <end position="160"/>
    </location>
</feature>
<feature type="region of interest" description="Disordered" evidence="1">
    <location>
        <begin position="193"/>
        <end position="216"/>
    </location>
</feature>
<keyword evidence="3" id="KW-1185">Reference proteome</keyword>
<gene>
    <name evidence="2" type="ORF">SAMN02583745_01911</name>
</gene>